<feature type="compositionally biased region" description="Low complexity" evidence="6">
    <location>
        <begin position="93"/>
        <end position="108"/>
    </location>
</feature>
<feature type="domain" description="BZIP" evidence="7">
    <location>
        <begin position="123"/>
        <end position="186"/>
    </location>
</feature>
<gene>
    <name evidence="8" type="ORF">BB8028_0001g00650</name>
</gene>
<dbReference type="GO" id="GO:0005634">
    <property type="term" value="C:nucleus"/>
    <property type="evidence" value="ECO:0007669"/>
    <property type="project" value="UniProtKB-SubCell"/>
</dbReference>
<keyword evidence="5" id="KW-0175">Coiled coil</keyword>
<evidence type="ECO:0000256" key="6">
    <source>
        <dbReference type="SAM" id="MobiDB-lite"/>
    </source>
</evidence>
<dbReference type="PROSITE" id="PS50217">
    <property type="entry name" value="BZIP"/>
    <property type="match status" value="1"/>
</dbReference>
<dbReference type="SUPFAM" id="SSF57959">
    <property type="entry name" value="Leucine zipper domain"/>
    <property type="match status" value="1"/>
</dbReference>
<sequence>MNNTQLDPGLSAMLASTNLSIDPGALLQQQQNQYQQQPLFEGDTSSSRTTSTSSVPRLSTPNTEDDEDDLDEEAEEDDTSKKPNTRSKTKMPAASTRSKTTNATTSSTKSKRGGAGAAVGAADKRRKRNLERNRAAASKCRQRKKQWQDGLERKKMELETRYKALHGEAKDLMEEVAQLKNFVMAHAACNDANIDDWIRNEADNFVRRMSGAHMHQASQSASAAASMGQMRSPTQSVLTATPPMNDSLNAMFAPGGSKAPFDRAPHTQQPDLRSGGATDTSDQNSNIFNQDLLMLSSM</sequence>
<feature type="compositionally biased region" description="Low complexity" evidence="6">
    <location>
        <begin position="44"/>
        <end position="61"/>
    </location>
</feature>
<name>A0A2S7XW34_BEABA</name>
<protein>
    <recommendedName>
        <fullName evidence="7">BZIP domain-containing protein</fullName>
    </recommendedName>
</protein>
<dbReference type="Gene3D" id="1.20.5.170">
    <property type="match status" value="1"/>
</dbReference>
<dbReference type="PROSITE" id="PS00036">
    <property type="entry name" value="BZIP_BASIC"/>
    <property type="match status" value="1"/>
</dbReference>
<organism evidence="8 9">
    <name type="scientific">Beauveria bassiana</name>
    <name type="common">White muscardine disease fungus</name>
    <name type="synonym">Tritirachium shiotae</name>
    <dbReference type="NCBI Taxonomy" id="176275"/>
    <lineage>
        <taxon>Eukaryota</taxon>
        <taxon>Fungi</taxon>
        <taxon>Dikarya</taxon>
        <taxon>Ascomycota</taxon>
        <taxon>Pezizomycotina</taxon>
        <taxon>Sordariomycetes</taxon>
        <taxon>Hypocreomycetidae</taxon>
        <taxon>Hypocreales</taxon>
        <taxon>Cordycipitaceae</taxon>
        <taxon>Beauveria</taxon>
    </lineage>
</organism>
<feature type="compositionally biased region" description="Polar residues" evidence="6">
    <location>
        <begin position="231"/>
        <end position="248"/>
    </location>
</feature>
<comment type="caution">
    <text evidence="8">The sequence shown here is derived from an EMBL/GenBank/DDBJ whole genome shotgun (WGS) entry which is preliminary data.</text>
</comment>
<dbReference type="InterPro" id="IPR051027">
    <property type="entry name" value="bZIP_transcription_factors"/>
</dbReference>
<evidence type="ECO:0000256" key="5">
    <source>
        <dbReference type="SAM" id="Coils"/>
    </source>
</evidence>
<dbReference type="Proteomes" id="UP000237441">
    <property type="component" value="Unassembled WGS sequence"/>
</dbReference>
<evidence type="ECO:0000313" key="9">
    <source>
        <dbReference type="Proteomes" id="UP000237441"/>
    </source>
</evidence>
<dbReference type="SMART" id="SM00338">
    <property type="entry name" value="BRLZ"/>
    <property type="match status" value="1"/>
</dbReference>
<feature type="compositionally biased region" description="Low complexity" evidence="6">
    <location>
        <begin position="28"/>
        <end position="37"/>
    </location>
</feature>
<keyword evidence="3" id="KW-0804">Transcription</keyword>
<evidence type="ECO:0000259" key="7">
    <source>
        <dbReference type="PROSITE" id="PS50217"/>
    </source>
</evidence>
<dbReference type="EMBL" id="JRHA01000001">
    <property type="protein sequence ID" value="PQK07984.1"/>
    <property type="molecule type" value="Genomic_DNA"/>
</dbReference>
<comment type="subcellular location">
    <subcellularLocation>
        <location evidence="1">Nucleus</location>
    </subcellularLocation>
</comment>
<evidence type="ECO:0000256" key="1">
    <source>
        <dbReference type="ARBA" id="ARBA00004123"/>
    </source>
</evidence>
<dbReference type="PANTHER" id="PTHR19304">
    <property type="entry name" value="CYCLIC-AMP RESPONSE ELEMENT BINDING PROTEIN"/>
    <property type="match status" value="1"/>
</dbReference>
<evidence type="ECO:0000313" key="8">
    <source>
        <dbReference type="EMBL" id="PQK07984.1"/>
    </source>
</evidence>
<feature type="compositionally biased region" description="Low complexity" evidence="6">
    <location>
        <begin position="217"/>
        <end position="230"/>
    </location>
</feature>
<dbReference type="GO" id="GO:0003700">
    <property type="term" value="F:DNA-binding transcription factor activity"/>
    <property type="evidence" value="ECO:0007669"/>
    <property type="project" value="InterPro"/>
</dbReference>
<dbReference type="CDD" id="cd14687">
    <property type="entry name" value="bZIP_ATF2"/>
    <property type="match status" value="1"/>
</dbReference>
<dbReference type="AlphaFoldDB" id="A0A2S7XW34"/>
<dbReference type="OrthoDB" id="295274at2759"/>
<reference evidence="8 9" key="1">
    <citation type="submission" date="2016-07" db="EMBL/GenBank/DDBJ databases">
        <title>Comparative genomics of the entomopathogenic fungus Beauveria bassiana.</title>
        <authorList>
            <person name="Valero Jimenez C.A."/>
            <person name="Zwaan B.J."/>
            <person name="Van Kan J.A."/>
            <person name="Takken W."/>
            <person name="Debets A.J."/>
            <person name="Schoustra S.E."/>
            <person name="Koenraadt C.J."/>
        </authorList>
    </citation>
    <scope>NUCLEOTIDE SEQUENCE [LARGE SCALE GENOMIC DNA]</scope>
    <source>
        <strain evidence="8 9">ARSEF 8028</strain>
    </source>
</reference>
<evidence type="ECO:0000256" key="2">
    <source>
        <dbReference type="ARBA" id="ARBA00023015"/>
    </source>
</evidence>
<accession>A0A2S7XW34</accession>
<dbReference type="InterPro" id="IPR046347">
    <property type="entry name" value="bZIP_sf"/>
</dbReference>
<feature type="compositionally biased region" description="Acidic residues" evidence="6">
    <location>
        <begin position="63"/>
        <end position="78"/>
    </location>
</feature>
<proteinExistence type="predicted"/>
<feature type="coiled-coil region" evidence="5">
    <location>
        <begin position="148"/>
        <end position="175"/>
    </location>
</feature>
<dbReference type="InterPro" id="IPR004827">
    <property type="entry name" value="bZIP"/>
</dbReference>
<evidence type="ECO:0000256" key="3">
    <source>
        <dbReference type="ARBA" id="ARBA00023163"/>
    </source>
</evidence>
<evidence type="ECO:0000256" key="4">
    <source>
        <dbReference type="ARBA" id="ARBA00023242"/>
    </source>
</evidence>
<feature type="region of interest" description="Disordered" evidence="6">
    <location>
        <begin position="24"/>
        <end position="148"/>
    </location>
</feature>
<feature type="compositionally biased region" description="Polar residues" evidence="6">
    <location>
        <begin position="266"/>
        <end position="289"/>
    </location>
</feature>
<feature type="region of interest" description="Disordered" evidence="6">
    <location>
        <begin position="217"/>
        <end position="290"/>
    </location>
</feature>
<keyword evidence="4" id="KW-0539">Nucleus</keyword>
<dbReference type="Pfam" id="PF00170">
    <property type="entry name" value="bZIP_1"/>
    <property type="match status" value="1"/>
</dbReference>
<keyword evidence="2" id="KW-0805">Transcription regulation</keyword>